<evidence type="ECO:0000313" key="4">
    <source>
        <dbReference type="EMBL" id="ALH46440.1"/>
    </source>
</evidence>
<evidence type="ECO:0000256" key="1">
    <source>
        <dbReference type="ARBA" id="ARBA00022705"/>
    </source>
</evidence>
<dbReference type="OrthoDB" id="14842at10239"/>
<evidence type="ECO:0000256" key="2">
    <source>
        <dbReference type="ARBA" id="ARBA00023109"/>
    </source>
</evidence>
<dbReference type="KEGG" id="vg:26637025"/>
<keyword evidence="2" id="KW-1194">Viral DNA replication</keyword>
<dbReference type="GO" id="GO:0006302">
    <property type="term" value="P:double-strand break repair"/>
    <property type="evidence" value="ECO:0007669"/>
    <property type="project" value="TreeGrafter"/>
</dbReference>
<evidence type="ECO:0000259" key="3">
    <source>
        <dbReference type="SMART" id="SM00482"/>
    </source>
</evidence>
<gene>
    <name evidence="4" type="ORF">TRIPP_67</name>
</gene>
<dbReference type="GO" id="GO:0003887">
    <property type="term" value="F:DNA-directed DNA polymerase activity"/>
    <property type="evidence" value="ECO:0007669"/>
    <property type="project" value="InterPro"/>
</dbReference>
<dbReference type="PANTHER" id="PTHR10133">
    <property type="entry name" value="DNA POLYMERASE I"/>
    <property type="match status" value="1"/>
</dbReference>
<name>A0A0N9RTM8_9CAUD</name>
<organism evidence="4 5">
    <name type="scientific">Paenibacillus phage Tripp</name>
    <dbReference type="NCBI Taxonomy" id="1718161"/>
    <lineage>
        <taxon>Viruses</taxon>
        <taxon>Duplodnaviria</taxon>
        <taxon>Heunggongvirae</taxon>
        <taxon>Uroviricota</taxon>
        <taxon>Caudoviricetes</taxon>
        <taxon>Halcyonevirus</taxon>
        <taxon>Halcyonevirus tripp</taxon>
    </lineage>
</organism>
<accession>A0A0N9RTM8</accession>
<dbReference type="InterPro" id="IPR001098">
    <property type="entry name" value="DNA-dir_DNA_pol_A_palm_dom"/>
</dbReference>
<proteinExistence type="predicted"/>
<feature type="domain" description="DNA-directed DNA polymerase family A palm" evidence="3">
    <location>
        <begin position="36"/>
        <end position="313"/>
    </location>
</feature>
<protein>
    <submittedName>
        <fullName evidence="4">DNA polymerase</fullName>
    </submittedName>
</protein>
<dbReference type="Gene3D" id="3.30.70.370">
    <property type="match status" value="1"/>
</dbReference>
<dbReference type="InterPro" id="IPR002298">
    <property type="entry name" value="DNA_polymerase_A"/>
</dbReference>
<dbReference type="GeneID" id="26637025"/>
<dbReference type="Pfam" id="PF00476">
    <property type="entry name" value="DNA_pol_A"/>
    <property type="match status" value="2"/>
</dbReference>
<keyword evidence="5" id="KW-1185">Reference proteome</keyword>
<dbReference type="Gene3D" id="1.10.150.20">
    <property type="entry name" value="5' to 3' exonuclease, C-terminal subdomain"/>
    <property type="match status" value="1"/>
</dbReference>
<evidence type="ECO:0000313" key="5">
    <source>
        <dbReference type="Proteomes" id="UP000204254"/>
    </source>
</evidence>
<dbReference type="EMBL" id="KT755656">
    <property type="protein sequence ID" value="ALH46440.1"/>
    <property type="molecule type" value="Genomic_DNA"/>
</dbReference>
<dbReference type="InterPro" id="IPR043502">
    <property type="entry name" value="DNA/RNA_pol_sf"/>
</dbReference>
<dbReference type="SUPFAM" id="SSF56672">
    <property type="entry name" value="DNA/RNA polymerases"/>
    <property type="match status" value="1"/>
</dbReference>
<dbReference type="Proteomes" id="UP000204254">
    <property type="component" value="Segment"/>
</dbReference>
<dbReference type="GO" id="GO:0006261">
    <property type="term" value="P:DNA-templated DNA replication"/>
    <property type="evidence" value="ECO:0007669"/>
    <property type="project" value="InterPro"/>
</dbReference>
<reference evidence="4 5" key="1">
    <citation type="journal article" date="2016" name="Genome Announc.">
        <title>Paenibacillus larvae Phage Tripp Genome Has 378-Base-Pair Terminal Repeats.</title>
        <authorList>
            <person name="Abraham J."/>
            <person name="Bousquet A.C."/>
            <person name="Bruff E."/>
            <person name="Carson N."/>
            <person name="Clark A."/>
            <person name="Connell A."/>
            <person name="Davis Z."/>
            <person name="Dums J."/>
            <person name="Everington C."/>
            <person name="Groth A."/>
            <person name="Hawes N."/>
            <person name="McArthur N."/>
            <person name="McKenney C."/>
            <person name="Oufkir A."/>
            <person name="Pearce B."/>
            <person name="Rampal S."/>
            <person name="Rozier H."/>
            <person name="Schaff J."/>
            <person name="Slehria T."/>
            <person name="Carson S."/>
            <person name="Miller E.S."/>
        </authorList>
    </citation>
    <scope>NUCLEOTIDE SEQUENCE [LARGE SCALE GENOMIC DNA]</scope>
</reference>
<sequence>MITDENYHDIVRKLIASNEKVPKGTNLQNLPAKGAGVRVRNCFKPRDGFTFVGADLGQIEPRIMAHIMYTKYGDNSMRQIFMDDVDLYTKMAMMTFGLPEQVCLDGAWYDPVSGQGGFGGEPPATAYYPRKMMKTGQLAVSYDQSPRAFAKKMNVTEDVAHMFFERFDGTFPSFKTMVKDYREMMIKDGYVETLFGRKRRFPDFNATAASVKRNEQRLRRLYSERKRIQGIASPREADRKRLIAVQDEIDILSKERGLVGYWLRAAFNAVIQGTGADILKLIGIRNAEVCRERGWEMNASIHDEIKNSIPNDQLTTETIDLINEIMTKTVELSVPLVTDTVIEPCWMQTYKPEEWDFAGCRPIIEKYDEKGRVYDDYDERLQAAKGVA</sequence>
<dbReference type="GO" id="GO:0003677">
    <property type="term" value="F:DNA binding"/>
    <property type="evidence" value="ECO:0007669"/>
    <property type="project" value="InterPro"/>
</dbReference>
<dbReference type="RefSeq" id="YP_009210587.1">
    <property type="nucleotide sequence ID" value="NC_028930.1"/>
</dbReference>
<keyword evidence="1" id="KW-0235">DNA replication</keyword>
<dbReference type="SMART" id="SM00482">
    <property type="entry name" value="POLAc"/>
    <property type="match status" value="1"/>
</dbReference>
<dbReference type="GO" id="GO:0039693">
    <property type="term" value="P:viral DNA genome replication"/>
    <property type="evidence" value="ECO:0007669"/>
    <property type="project" value="UniProtKB-KW"/>
</dbReference>
<dbReference type="PANTHER" id="PTHR10133:SF27">
    <property type="entry name" value="DNA POLYMERASE NU"/>
    <property type="match status" value="1"/>
</dbReference>